<dbReference type="Gene3D" id="3.40.140.10">
    <property type="entry name" value="Cytidine Deaminase, domain 2"/>
    <property type="match status" value="1"/>
</dbReference>
<keyword evidence="5" id="KW-0833">Ubl conjugation pathway</keyword>
<dbReference type="GO" id="GO:0005768">
    <property type="term" value="C:endosome"/>
    <property type="evidence" value="ECO:0007669"/>
    <property type="project" value="TreeGrafter"/>
</dbReference>
<keyword evidence="7" id="KW-0862">Zinc</keyword>
<evidence type="ECO:0000259" key="10">
    <source>
        <dbReference type="PROSITE" id="PS50249"/>
    </source>
</evidence>
<dbReference type="InterPro" id="IPR044098">
    <property type="entry name" value="STAMBP/STALP-like_MPN"/>
</dbReference>
<feature type="compositionally biased region" description="Basic and acidic residues" evidence="9">
    <location>
        <begin position="804"/>
        <end position="814"/>
    </location>
</feature>
<comment type="cofactor">
    <cofactor evidence="1">
        <name>Zn(2+)</name>
        <dbReference type="ChEBI" id="CHEBI:29105"/>
    </cofactor>
</comment>
<dbReference type="GO" id="GO:0070536">
    <property type="term" value="P:protein K63-linked deubiquitination"/>
    <property type="evidence" value="ECO:0007669"/>
    <property type="project" value="InterPro"/>
</dbReference>
<feature type="region of interest" description="Disordered" evidence="9">
    <location>
        <begin position="767"/>
        <end position="822"/>
    </location>
</feature>
<dbReference type="GO" id="GO:0061578">
    <property type="term" value="F:K63-linked deubiquitinase activity"/>
    <property type="evidence" value="ECO:0007669"/>
    <property type="project" value="InterPro"/>
</dbReference>
<evidence type="ECO:0000256" key="8">
    <source>
        <dbReference type="ARBA" id="ARBA00023049"/>
    </source>
</evidence>
<dbReference type="GO" id="GO:0006508">
    <property type="term" value="P:proteolysis"/>
    <property type="evidence" value="ECO:0007669"/>
    <property type="project" value="UniProtKB-KW"/>
</dbReference>
<keyword evidence="4" id="KW-0479">Metal-binding</keyword>
<dbReference type="CDD" id="cd08066">
    <property type="entry name" value="MPN_AMSH_like"/>
    <property type="match status" value="1"/>
</dbReference>
<evidence type="ECO:0000256" key="9">
    <source>
        <dbReference type="SAM" id="MobiDB-lite"/>
    </source>
</evidence>
<dbReference type="SMART" id="SM00232">
    <property type="entry name" value="JAB_MPN"/>
    <property type="match status" value="1"/>
</dbReference>
<evidence type="ECO:0000256" key="3">
    <source>
        <dbReference type="ARBA" id="ARBA00022670"/>
    </source>
</evidence>
<feature type="domain" description="MPN" evidence="10">
    <location>
        <begin position="464"/>
        <end position="594"/>
    </location>
</feature>
<reference evidence="11" key="1">
    <citation type="journal article" date="2019" name="Sci. Rep.">
        <title>Draft genome of Tanacetum cinerariifolium, the natural source of mosquito coil.</title>
        <authorList>
            <person name="Yamashiro T."/>
            <person name="Shiraishi A."/>
            <person name="Satake H."/>
            <person name="Nakayama K."/>
        </authorList>
    </citation>
    <scope>NUCLEOTIDE SEQUENCE</scope>
</reference>
<evidence type="ECO:0000313" key="11">
    <source>
        <dbReference type="EMBL" id="GEU80459.1"/>
    </source>
</evidence>
<dbReference type="InterPro" id="IPR015063">
    <property type="entry name" value="USP8_dimer"/>
</dbReference>
<dbReference type="EMBL" id="BKCJ010008083">
    <property type="protein sequence ID" value="GEU80459.1"/>
    <property type="molecule type" value="Genomic_DNA"/>
</dbReference>
<dbReference type="GO" id="GO:0071108">
    <property type="term" value="P:protein K48-linked deubiquitination"/>
    <property type="evidence" value="ECO:0007669"/>
    <property type="project" value="TreeGrafter"/>
</dbReference>
<keyword evidence="8" id="KW-0482">Metalloprotease</keyword>
<feature type="compositionally biased region" description="Basic and acidic residues" evidence="9">
    <location>
        <begin position="779"/>
        <end position="795"/>
    </location>
</feature>
<protein>
    <submittedName>
        <fullName evidence="11">AMSH-like ubiquitin thioesterase 1 isoform X1</fullName>
    </submittedName>
</protein>
<dbReference type="PROSITE" id="PS50249">
    <property type="entry name" value="MPN"/>
    <property type="match status" value="1"/>
</dbReference>
<dbReference type="Pfam" id="PF01398">
    <property type="entry name" value="JAB"/>
    <property type="match status" value="1"/>
</dbReference>
<evidence type="ECO:0000256" key="1">
    <source>
        <dbReference type="ARBA" id="ARBA00001947"/>
    </source>
</evidence>
<organism evidence="11">
    <name type="scientific">Tanacetum cinerariifolium</name>
    <name type="common">Dalmatian daisy</name>
    <name type="synonym">Chrysanthemum cinerariifolium</name>
    <dbReference type="NCBI Taxonomy" id="118510"/>
    <lineage>
        <taxon>Eukaryota</taxon>
        <taxon>Viridiplantae</taxon>
        <taxon>Streptophyta</taxon>
        <taxon>Embryophyta</taxon>
        <taxon>Tracheophyta</taxon>
        <taxon>Spermatophyta</taxon>
        <taxon>Magnoliopsida</taxon>
        <taxon>eudicotyledons</taxon>
        <taxon>Gunneridae</taxon>
        <taxon>Pentapetalae</taxon>
        <taxon>asterids</taxon>
        <taxon>campanulids</taxon>
        <taxon>Asterales</taxon>
        <taxon>Asteraceae</taxon>
        <taxon>Asteroideae</taxon>
        <taxon>Anthemideae</taxon>
        <taxon>Anthemidinae</taxon>
        <taxon>Tanacetum</taxon>
    </lineage>
</organism>
<dbReference type="InterPro" id="IPR037518">
    <property type="entry name" value="MPN"/>
</dbReference>
<gene>
    <name evidence="11" type="ORF">Tci_052437</name>
</gene>
<name>A0A6L2N4E0_TANCI</name>
<comment type="caution">
    <text evidence="11">The sequence shown here is derived from an EMBL/GenBank/DDBJ whole genome shotgun (WGS) entry which is preliminary data.</text>
</comment>
<evidence type="ECO:0000256" key="5">
    <source>
        <dbReference type="ARBA" id="ARBA00022786"/>
    </source>
</evidence>
<dbReference type="PANTHER" id="PTHR12947">
    <property type="entry name" value="AMSH-LIKE PROTEASE"/>
    <property type="match status" value="1"/>
</dbReference>
<evidence type="ECO:0000256" key="7">
    <source>
        <dbReference type="ARBA" id="ARBA00022833"/>
    </source>
</evidence>
<dbReference type="Pfam" id="PF14223">
    <property type="entry name" value="Retrotran_gag_2"/>
    <property type="match status" value="1"/>
</dbReference>
<dbReference type="GO" id="GO:0046872">
    <property type="term" value="F:metal ion binding"/>
    <property type="evidence" value="ECO:0007669"/>
    <property type="project" value="UniProtKB-KW"/>
</dbReference>
<dbReference type="GO" id="GO:0140492">
    <property type="term" value="F:metal-dependent deubiquitinase activity"/>
    <property type="evidence" value="ECO:0007669"/>
    <property type="project" value="InterPro"/>
</dbReference>
<dbReference type="Gene3D" id="1.20.58.80">
    <property type="entry name" value="Phosphotransferase system, lactose/cellobiose-type IIA subunit"/>
    <property type="match status" value="1"/>
</dbReference>
<keyword evidence="3" id="KW-0645">Protease</keyword>
<evidence type="ECO:0000256" key="2">
    <source>
        <dbReference type="ARBA" id="ARBA00010981"/>
    </source>
</evidence>
<comment type="similarity">
    <text evidence="2">Belongs to the peptidase M67C family.</text>
</comment>
<dbReference type="InterPro" id="IPR000555">
    <property type="entry name" value="JAMM/MPN+_dom"/>
</dbReference>
<evidence type="ECO:0000256" key="6">
    <source>
        <dbReference type="ARBA" id="ARBA00022801"/>
    </source>
</evidence>
<accession>A0A6L2N4E0</accession>
<dbReference type="SUPFAM" id="SSF102712">
    <property type="entry name" value="JAB1/MPN domain"/>
    <property type="match status" value="1"/>
</dbReference>
<dbReference type="GO" id="GO:0016020">
    <property type="term" value="C:membrane"/>
    <property type="evidence" value="ECO:0007669"/>
    <property type="project" value="TreeGrafter"/>
</dbReference>
<keyword evidence="6" id="KW-0378">Hydrolase</keyword>
<dbReference type="PANTHER" id="PTHR12947:SF19">
    <property type="entry name" value="AMSH-LIKE UBIQUITIN THIOESTERASE 1"/>
    <property type="match status" value="1"/>
</dbReference>
<evidence type="ECO:0000256" key="4">
    <source>
        <dbReference type="ARBA" id="ARBA00022723"/>
    </source>
</evidence>
<proteinExistence type="inferred from homology"/>
<sequence>MVVVVEVKEEKEEEEEVQRNKTELELLEIINKSFRILWPILANDAVELPTVAYYVGCPTILLTRILGKGDEKGFGYRLCAKIPSSIQTQPGFMSAFSGWGAYDSDVAASTVWVNQCEHFFRQSGSIASQGASAQKIAVDNRISLSYYYRIADNILRQAAIFRAEKNIIDLYIMLLRFLSLATETIPFHRDYRASLQRDKNSLKEKSLNVASELEGLKPTVRRKLDELANKHSYQSNGWSNRSQTKLLEPSKSLPNQYSVRPQTSMNSYTINKAPQVNAHGYAYQDTRIQMYAPANSMEEQTRRLSLNIPRATEESLSRHSILGPNGLRGQWQAPSMNVAVRYPSNIDLTPVVIPRDNKQLLLENGVSAEKVTNDLGHEKSSLESVVLPNNNNQPHVDEPDSLISFEDKLESPVQVDIIRQPSPPPVLAEVQDLVPTTSPLVNDTGPGSVNSTDGVVCAESPLELHISSKVMDHFLKMAKSNTDKNIETCGILAGSLKNRKFYVTALIIPKQEATENSCSATNEEEIFEVQDKRSLFPLGWIHTHPTQSCFMSSIDVHTHYAYQIMLPEAIAIVMAPRDSSRTHGIFRLTTPGGMGVIRNCPHRGFHSHDAPSDEVVEELLEEEMLSMEEEKLSLVDGVFEGAFGALALEMEALVDAMEKSLIELNTDVRNDLKDFKRCIRSMRTVHWKLFARDDGKTTGVLPNKESKTVNQEPQSKIDFEKSITKFLDGQRVTNMFFKNNANDMIIKMKQNKKNFQTKIKNMERKLDEWSKSQNVSSKQTDKTKPPPHPQDHNEHVNAVFTGSEKSDDPSKNQKDPSLSIIVNNKIKKDKPIKTSKKGYKVVKTKEYPFFVKYVTYSAGVFLTLISVSKKKFIKLCGCVRWKPSRDYKSSTRDTEGFKGLLHALNATMAPTKNESGNDWLIDFEKAIEANVGEKSLNAVGLVIELIYDSALVNATVFDWFIELSKDGRESGLADKAILSGADDRPPRLEKDMYDSWKSRMELYILNRQHGRVILESVEHGPLLWPTVEEDGVTRLKKYFELSAAEAIQADYDVKATNIILQGFPLEVYALVSTHNVAKELWERIQMLMQGTSLTKQERECKLYDEFDKFAYRKGETLRDFYLRFYLLLNDMNMYNMKLEQFQVNTKFLNTLPPEWSKFVTDVKLFVSQGPSSSNLSISYTVNDISSTVNHNAYMESSSAPQIDYALMVHHSSEFSSPKTRLVVLLRTSSNPRHQATINNGRVTIQPIQGRQNFMSAGSSRQFASGSSRASGKQRVLQEEELEFLADPGMPESSSNQNVITTNAAYQADDLDAYDSDYDELKSVKIALMANLSHYGSDNLAEKEESRNIDRELALEKQALGFQNPRYIKKAQQLKPNLYDGSVIEKSVAIVIPDTEETLMLAKENFETRFVPQTELSVEQAFWSQYSVQTDEPHLFATTTIVEVPKELPKVNLRNTLFSPESASTFVELFEINDLKAQAQAKDTLILKLKEKLYSLSGDVNERNVKREVEEIETLNIELDHKVTKLVVENEHLKQTYKQLTMATTIEQQVALDEALVPSTQRLWMGRSNFRLPSDIQSKESTLQLVYDVLHMPILQGVPGHS</sequence>
<dbReference type="Pfam" id="PF08969">
    <property type="entry name" value="USP8_dimer"/>
    <property type="match status" value="1"/>
</dbReference>